<accession>A0ABS2KVW9</accession>
<proteinExistence type="predicted"/>
<dbReference type="RefSeq" id="WP_239532447.1">
    <property type="nucleotide sequence ID" value="NZ_JAFBBK010000001.1"/>
</dbReference>
<evidence type="ECO:0000313" key="2">
    <source>
        <dbReference type="Proteomes" id="UP000703038"/>
    </source>
</evidence>
<organism evidence="1 2">
    <name type="scientific">Rhodococcoides corynebacterioides</name>
    <dbReference type="NCBI Taxonomy" id="53972"/>
    <lineage>
        <taxon>Bacteria</taxon>
        <taxon>Bacillati</taxon>
        <taxon>Actinomycetota</taxon>
        <taxon>Actinomycetes</taxon>
        <taxon>Mycobacteriales</taxon>
        <taxon>Nocardiaceae</taxon>
        <taxon>Rhodococcoides</taxon>
    </lineage>
</organism>
<sequence length="64" mass="6693">MGSVLYRQPITISERYGTGVVWSSDGNLYVLGEGESRQVAVANGSFLSSSVSESALPADISALL</sequence>
<keyword evidence="2" id="KW-1185">Reference proteome</keyword>
<dbReference type="EMBL" id="JAFBBK010000001">
    <property type="protein sequence ID" value="MBM7415956.1"/>
    <property type="molecule type" value="Genomic_DNA"/>
</dbReference>
<comment type="caution">
    <text evidence="1">The sequence shown here is derived from an EMBL/GenBank/DDBJ whole genome shotgun (WGS) entry which is preliminary data.</text>
</comment>
<name>A0ABS2KVW9_9NOCA</name>
<protein>
    <submittedName>
        <fullName evidence="1">Uncharacterized protein</fullName>
    </submittedName>
</protein>
<reference evidence="1 2" key="1">
    <citation type="submission" date="2021-01" db="EMBL/GenBank/DDBJ databases">
        <title>Genomics of switchgrass bacterial isolates.</title>
        <authorList>
            <person name="Shade A."/>
        </authorList>
    </citation>
    <scope>NUCLEOTIDE SEQUENCE [LARGE SCALE GENOMIC DNA]</scope>
    <source>
        <strain evidence="1 2">PvP111</strain>
    </source>
</reference>
<evidence type="ECO:0000313" key="1">
    <source>
        <dbReference type="EMBL" id="MBM7415956.1"/>
    </source>
</evidence>
<dbReference type="Proteomes" id="UP000703038">
    <property type="component" value="Unassembled WGS sequence"/>
</dbReference>
<gene>
    <name evidence="1" type="ORF">JOE42_002689</name>
</gene>